<evidence type="ECO:0000313" key="2">
    <source>
        <dbReference type="EMBL" id="PZO33561.1"/>
    </source>
</evidence>
<reference evidence="3" key="1">
    <citation type="submission" date="2018-04" db="EMBL/GenBank/DDBJ databases">
        <authorList>
            <person name="Cornet L."/>
        </authorList>
    </citation>
    <scope>NUCLEOTIDE SEQUENCE [LARGE SCALE GENOMIC DNA]</scope>
</reference>
<dbReference type="InterPro" id="IPR002686">
    <property type="entry name" value="Transposase_17"/>
</dbReference>
<evidence type="ECO:0000313" key="3">
    <source>
        <dbReference type="Proteomes" id="UP000249081"/>
    </source>
</evidence>
<dbReference type="PANTHER" id="PTHR33360:SF2">
    <property type="entry name" value="TRANSPOSASE FOR INSERTION SEQUENCE ELEMENT IS200"/>
    <property type="match status" value="1"/>
</dbReference>
<dbReference type="PANTHER" id="PTHR33360">
    <property type="entry name" value="TRANSPOSASE FOR INSERTION SEQUENCE ELEMENT IS200"/>
    <property type="match status" value="1"/>
</dbReference>
<accession>A0A2W4XCA0</accession>
<dbReference type="NCBIfam" id="NF033573">
    <property type="entry name" value="transpos_IS200"/>
    <property type="match status" value="1"/>
</dbReference>
<dbReference type="SUPFAM" id="SSF143422">
    <property type="entry name" value="Transposase IS200-like"/>
    <property type="match status" value="1"/>
</dbReference>
<dbReference type="AlphaFoldDB" id="A0A2W4XCA0"/>
<feature type="domain" description="Transposase IS200-like" evidence="1">
    <location>
        <begin position="3"/>
        <end position="118"/>
    </location>
</feature>
<proteinExistence type="predicted"/>
<reference evidence="2 3" key="2">
    <citation type="submission" date="2018-06" db="EMBL/GenBank/DDBJ databases">
        <title>Metagenomic assembly of (sub)arctic Cyanobacteria and their associated microbiome from non-axenic cultures.</title>
        <authorList>
            <person name="Baurain D."/>
        </authorList>
    </citation>
    <scope>NUCLEOTIDE SEQUENCE [LARGE SCALE GENOMIC DNA]</scope>
    <source>
        <strain evidence="2">ULC041bin1</strain>
    </source>
</reference>
<organism evidence="2 3">
    <name type="scientific">Shackletoniella antarctica</name>
    <dbReference type="NCBI Taxonomy" id="268115"/>
    <lineage>
        <taxon>Bacteria</taxon>
        <taxon>Bacillati</taxon>
        <taxon>Cyanobacteriota</taxon>
        <taxon>Cyanophyceae</taxon>
        <taxon>Oculatellales</taxon>
        <taxon>Oculatellaceae</taxon>
        <taxon>Shackletoniella</taxon>
    </lineage>
</organism>
<dbReference type="GO" id="GO:0006313">
    <property type="term" value="P:DNA transposition"/>
    <property type="evidence" value="ECO:0007669"/>
    <property type="project" value="InterPro"/>
</dbReference>
<evidence type="ECO:0000259" key="1">
    <source>
        <dbReference type="SMART" id="SM01321"/>
    </source>
</evidence>
<gene>
    <name evidence="2" type="primary">tnpA</name>
    <name evidence="2" type="ORF">DCF17_21785</name>
</gene>
<name>A0A2W4XCA0_9CYAN</name>
<dbReference type="Proteomes" id="UP000249081">
    <property type="component" value="Unassembled WGS sequence"/>
</dbReference>
<sequence>MSLWQLYYHLVWATKYREPMIDPSWEADLHCYMIGKANQWGCIVHAVNGTEDHVHVVVSIPPTLSVASFVKNIKGSSSHYRNQILLPGADQFRWQAGYGVFSLGSRQLSRAVAYVENQKQHHAQNQVWTALEPKEKQNN</sequence>
<dbReference type="InterPro" id="IPR036515">
    <property type="entry name" value="Transposase_17_sf"/>
</dbReference>
<dbReference type="Gene3D" id="3.30.70.1290">
    <property type="entry name" value="Transposase IS200-like"/>
    <property type="match status" value="1"/>
</dbReference>
<comment type="caution">
    <text evidence="2">The sequence shown here is derived from an EMBL/GenBank/DDBJ whole genome shotgun (WGS) entry which is preliminary data.</text>
</comment>
<dbReference type="EMBL" id="QBMN01000247">
    <property type="protein sequence ID" value="PZO33561.1"/>
    <property type="molecule type" value="Genomic_DNA"/>
</dbReference>
<dbReference type="SMART" id="SM01321">
    <property type="entry name" value="Y1_Tnp"/>
    <property type="match status" value="1"/>
</dbReference>
<protein>
    <submittedName>
        <fullName evidence="2">IS200/IS605 family transposase</fullName>
    </submittedName>
</protein>
<dbReference type="GO" id="GO:0004803">
    <property type="term" value="F:transposase activity"/>
    <property type="evidence" value="ECO:0007669"/>
    <property type="project" value="InterPro"/>
</dbReference>
<dbReference type="Pfam" id="PF01797">
    <property type="entry name" value="Y1_Tnp"/>
    <property type="match status" value="1"/>
</dbReference>
<dbReference type="GO" id="GO:0003677">
    <property type="term" value="F:DNA binding"/>
    <property type="evidence" value="ECO:0007669"/>
    <property type="project" value="InterPro"/>
</dbReference>